<dbReference type="PIRSF" id="PIRSF028043">
    <property type="entry name" value="PP2A_B56"/>
    <property type="match status" value="1"/>
</dbReference>
<sequence>MLRSFKQRMVQRREQSHMRASTSEGVAEGSEERTQVAEAEETQDVEELYARPPPLLRDVSAGERESLVHRKLKMCRKSFDFADAGTQPREKELKRQTLLEMVDVVNGTYGKLGEGMYREVVQTIAANLFRALPPTGGEDGNGMDGDEDEPTLEPAWSHLQIVYEMLLRFVVSTDTDTKVAKEYINGEFIVHLLELFDSEDPRERDYLKTVLHRVYGKFMVHRPFIRKAINNIFFRFLYETERHNGIAELLEILGSIINGFALPLKEEHKVFLVKALLPLHKPKCMAFYQPQLSYCVTQFVEKDPALAEPVLRAILKYWPLTNSQKEVIFVGELEEVLELTQFEEFSKVLVPLFQQIARCINSPHFQVAERSLYLWNNDYIVGLIAQNRHVVLPLVFGALEKNARSHWNLTVHNLTCNVRKMFMEMDSSLYAECQKKFEEEEEQESVRSEQRLRKWREIEEKATSQIHKEN</sequence>
<reference evidence="3" key="1">
    <citation type="submission" date="2021-01" db="EMBL/GenBank/DDBJ databases">
        <authorList>
            <person name="Corre E."/>
            <person name="Pelletier E."/>
            <person name="Niang G."/>
            <person name="Scheremetjew M."/>
            <person name="Finn R."/>
            <person name="Kale V."/>
            <person name="Holt S."/>
            <person name="Cochrane G."/>
            <person name="Meng A."/>
            <person name="Brown T."/>
            <person name="Cohen L."/>
        </authorList>
    </citation>
    <scope>NUCLEOTIDE SEQUENCE</scope>
    <source>
        <strain evidence="3">CCMP1897</strain>
    </source>
</reference>
<organism evidence="3">
    <name type="scientific">Picocystis salinarum</name>
    <dbReference type="NCBI Taxonomy" id="88271"/>
    <lineage>
        <taxon>Eukaryota</taxon>
        <taxon>Viridiplantae</taxon>
        <taxon>Chlorophyta</taxon>
        <taxon>Picocystophyceae</taxon>
        <taxon>Picocystales</taxon>
        <taxon>Picocystaceae</taxon>
        <taxon>Picocystis</taxon>
    </lineage>
</organism>
<evidence type="ECO:0000256" key="1">
    <source>
        <dbReference type="PIRNR" id="PIRNR028043"/>
    </source>
</evidence>
<feature type="compositionally biased region" description="Basic residues" evidence="2">
    <location>
        <begin position="1"/>
        <end position="10"/>
    </location>
</feature>
<dbReference type="Pfam" id="PF01603">
    <property type="entry name" value="B56"/>
    <property type="match status" value="1"/>
</dbReference>
<dbReference type="PANTHER" id="PTHR10257">
    <property type="entry name" value="SERINE/THREONINE PROTEIN PHOSPHATASE 2A PP2A REGULATORY SUBUNIT B"/>
    <property type="match status" value="1"/>
</dbReference>
<proteinExistence type="inferred from homology"/>
<evidence type="ECO:0000256" key="2">
    <source>
        <dbReference type="SAM" id="MobiDB-lite"/>
    </source>
</evidence>
<comment type="similarity">
    <text evidence="1">Belongs to the phosphatase 2A regulatory subunit.</text>
</comment>
<dbReference type="EMBL" id="HBIS01005409">
    <property type="protein sequence ID" value="CAE0611043.1"/>
    <property type="molecule type" value="Transcribed_RNA"/>
</dbReference>
<dbReference type="FunFam" id="1.25.10.10:FF:000353">
    <property type="entry name" value="Serine/threonine-protein phosphatase 2A 56 kDa regulatory subunit"/>
    <property type="match status" value="1"/>
</dbReference>
<dbReference type="GO" id="GO:0019888">
    <property type="term" value="F:protein phosphatase regulator activity"/>
    <property type="evidence" value="ECO:0007669"/>
    <property type="project" value="UniProtKB-UniRule"/>
</dbReference>
<comment type="function">
    <text evidence="1">The B regulatory subunit might modulate substrate selectivity and catalytic activity, and also might direct the localization of the catalytic enzyme to a particular subcellular compartment.</text>
</comment>
<gene>
    <name evidence="3" type="ORF">PSAL00342_LOCUS4878</name>
</gene>
<dbReference type="SUPFAM" id="SSF48371">
    <property type="entry name" value="ARM repeat"/>
    <property type="match status" value="1"/>
</dbReference>
<name>A0A7S3XDG5_9CHLO</name>
<dbReference type="FunFam" id="1.25.10.10:FF:000688">
    <property type="entry name" value="Serine/threonine protein phosphatase 2A regulatory subunit"/>
    <property type="match status" value="1"/>
</dbReference>
<dbReference type="GO" id="GO:0000159">
    <property type="term" value="C:protein phosphatase type 2A complex"/>
    <property type="evidence" value="ECO:0007669"/>
    <property type="project" value="UniProtKB-UniRule"/>
</dbReference>
<dbReference type="InterPro" id="IPR002554">
    <property type="entry name" value="PP2A_B56"/>
</dbReference>
<protein>
    <recommendedName>
        <fullName evidence="1">Serine/threonine protein phosphatase 2A regulatory subunit</fullName>
    </recommendedName>
</protein>
<dbReference type="Gene3D" id="1.25.10.10">
    <property type="entry name" value="Leucine-rich Repeat Variant"/>
    <property type="match status" value="1"/>
</dbReference>
<dbReference type="InterPro" id="IPR016024">
    <property type="entry name" value="ARM-type_fold"/>
</dbReference>
<dbReference type="PANTHER" id="PTHR10257:SF3">
    <property type="entry name" value="SERINE_THREONINE-PROTEIN PHOSPHATASE 2A 56 KDA REGULATORY SUBUNIT GAMMA ISOFORM"/>
    <property type="match status" value="1"/>
</dbReference>
<evidence type="ECO:0000313" key="3">
    <source>
        <dbReference type="EMBL" id="CAE0611043.1"/>
    </source>
</evidence>
<dbReference type="InterPro" id="IPR011989">
    <property type="entry name" value="ARM-like"/>
</dbReference>
<accession>A0A7S3XDG5</accession>
<dbReference type="AlphaFoldDB" id="A0A7S3XDG5"/>
<dbReference type="GO" id="GO:0007165">
    <property type="term" value="P:signal transduction"/>
    <property type="evidence" value="ECO:0007669"/>
    <property type="project" value="InterPro"/>
</dbReference>
<feature type="region of interest" description="Disordered" evidence="2">
    <location>
        <begin position="1"/>
        <end position="44"/>
    </location>
</feature>